<accession>A0A251NS37</accession>
<evidence type="ECO:0000313" key="4">
    <source>
        <dbReference type="EMBL" id="ONI02147.1"/>
    </source>
</evidence>
<dbReference type="GO" id="GO:0008270">
    <property type="term" value="F:zinc ion binding"/>
    <property type="evidence" value="ECO:0007669"/>
    <property type="project" value="UniProtKB-KW"/>
</dbReference>
<dbReference type="GO" id="GO:0003676">
    <property type="term" value="F:nucleic acid binding"/>
    <property type="evidence" value="ECO:0007669"/>
    <property type="project" value="InterPro"/>
</dbReference>
<keyword evidence="1" id="KW-0863">Zinc-finger</keyword>
<feature type="region of interest" description="Disordered" evidence="2">
    <location>
        <begin position="127"/>
        <end position="231"/>
    </location>
</feature>
<protein>
    <recommendedName>
        <fullName evidence="3">CCHC-type domain-containing protein</fullName>
    </recommendedName>
</protein>
<evidence type="ECO:0000313" key="5">
    <source>
        <dbReference type="Proteomes" id="UP000006882"/>
    </source>
</evidence>
<keyword evidence="5" id="KW-1185">Reference proteome</keyword>
<dbReference type="PROSITE" id="PS50158">
    <property type="entry name" value="ZF_CCHC"/>
    <property type="match status" value="1"/>
</dbReference>
<dbReference type="SMART" id="SM00343">
    <property type="entry name" value="ZnF_C2HC"/>
    <property type="match status" value="3"/>
</dbReference>
<dbReference type="Gene3D" id="4.10.60.10">
    <property type="entry name" value="Zinc finger, CCHC-type"/>
    <property type="match status" value="2"/>
</dbReference>
<dbReference type="Gramene" id="ONI02147">
    <property type="protein sequence ID" value="ONI02147"/>
    <property type="gene ID" value="PRUPE_6G179900"/>
</dbReference>
<dbReference type="PANTHER" id="PTHR46978">
    <property type="entry name" value="ZINC KNUCKLE (CCHC-TYPE) FAMILY PROTEIN"/>
    <property type="match status" value="1"/>
</dbReference>
<dbReference type="SUPFAM" id="SSF57756">
    <property type="entry name" value="Retrovirus zinc finger-like domains"/>
    <property type="match status" value="1"/>
</dbReference>
<dbReference type="PANTHER" id="PTHR46978:SF1">
    <property type="entry name" value="ZINC KNUCKLE (CCHC-TYPE) FAMILY PROTEIN"/>
    <property type="match status" value="1"/>
</dbReference>
<reference evidence="4 5" key="1">
    <citation type="journal article" date="2013" name="Nat. Genet.">
        <title>The high-quality draft genome of peach (Prunus persica) identifies unique patterns of genetic diversity, domestication and genome evolution.</title>
        <authorList>
            <consortium name="International Peach Genome Initiative"/>
            <person name="Verde I."/>
            <person name="Abbott A.G."/>
            <person name="Scalabrin S."/>
            <person name="Jung S."/>
            <person name="Shu S."/>
            <person name="Marroni F."/>
            <person name="Zhebentyayeva T."/>
            <person name="Dettori M.T."/>
            <person name="Grimwood J."/>
            <person name="Cattonaro F."/>
            <person name="Zuccolo A."/>
            <person name="Rossini L."/>
            <person name="Jenkins J."/>
            <person name="Vendramin E."/>
            <person name="Meisel L.A."/>
            <person name="Decroocq V."/>
            <person name="Sosinski B."/>
            <person name="Prochnik S."/>
            <person name="Mitros T."/>
            <person name="Policriti A."/>
            <person name="Cipriani G."/>
            <person name="Dondini L."/>
            <person name="Ficklin S."/>
            <person name="Goodstein D.M."/>
            <person name="Xuan P."/>
            <person name="Del Fabbro C."/>
            <person name="Aramini V."/>
            <person name="Copetti D."/>
            <person name="Gonzalez S."/>
            <person name="Horner D.S."/>
            <person name="Falchi R."/>
            <person name="Lucas S."/>
            <person name="Mica E."/>
            <person name="Maldonado J."/>
            <person name="Lazzari B."/>
            <person name="Bielenberg D."/>
            <person name="Pirona R."/>
            <person name="Miculan M."/>
            <person name="Barakat A."/>
            <person name="Testolin R."/>
            <person name="Stella A."/>
            <person name="Tartarini S."/>
            <person name="Tonutti P."/>
            <person name="Arus P."/>
            <person name="Orellana A."/>
            <person name="Wells C."/>
            <person name="Main D."/>
            <person name="Vizzotto G."/>
            <person name="Silva H."/>
            <person name="Salamini F."/>
            <person name="Schmutz J."/>
            <person name="Morgante M."/>
            <person name="Rokhsar D.S."/>
        </authorList>
    </citation>
    <scope>NUCLEOTIDE SEQUENCE [LARGE SCALE GENOMIC DNA]</scope>
    <source>
        <strain evidence="5">cv. Nemared</strain>
    </source>
</reference>
<evidence type="ECO:0000256" key="2">
    <source>
        <dbReference type="SAM" id="MobiDB-lite"/>
    </source>
</evidence>
<proteinExistence type="predicted"/>
<keyword evidence="1" id="KW-0862">Zinc</keyword>
<dbReference type="Proteomes" id="UP000006882">
    <property type="component" value="Chromosome G6"/>
</dbReference>
<dbReference type="Pfam" id="PF00098">
    <property type="entry name" value="zf-CCHC"/>
    <property type="match status" value="1"/>
</dbReference>
<dbReference type="InterPro" id="IPR001878">
    <property type="entry name" value="Znf_CCHC"/>
</dbReference>
<dbReference type="EMBL" id="CM007656">
    <property type="protein sequence ID" value="ONI02147.1"/>
    <property type="molecule type" value="Genomic_DNA"/>
</dbReference>
<evidence type="ECO:0000256" key="1">
    <source>
        <dbReference type="PROSITE-ProRule" id="PRU00047"/>
    </source>
</evidence>
<feature type="domain" description="CCHC-type" evidence="3">
    <location>
        <begin position="11"/>
        <end position="26"/>
    </location>
</feature>
<evidence type="ECO:0000259" key="3">
    <source>
        <dbReference type="PROSITE" id="PS50158"/>
    </source>
</evidence>
<dbReference type="InterPro" id="IPR036875">
    <property type="entry name" value="Znf_CCHC_sf"/>
</dbReference>
<name>A0A251NS37_PRUPE</name>
<organism evidence="4 5">
    <name type="scientific">Prunus persica</name>
    <name type="common">Peach</name>
    <name type="synonym">Amygdalus persica</name>
    <dbReference type="NCBI Taxonomy" id="3760"/>
    <lineage>
        <taxon>Eukaryota</taxon>
        <taxon>Viridiplantae</taxon>
        <taxon>Streptophyta</taxon>
        <taxon>Embryophyta</taxon>
        <taxon>Tracheophyta</taxon>
        <taxon>Spermatophyta</taxon>
        <taxon>Magnoliopsida</taxon>
        <taxon>eudicotyledons</taxon>
        <taxon>Gunneridae</taxon>
        <taxon>Pentapetalae</taxon>
        <taxon>rosids</taxon>
        <taxon>fabids</taxon>
        <taxon>Rosales</taxon>
        <taxon>Rosaceae</taxon>
        <taxon>Amygdaloideae</taxon>
        <taxon>Amygdaleae</taxon>
        <taxon>Prunus</taxon>
    </lineage>
</organism>
<dbReference type="AlphaFoldDB" id="A0A251NS37"/>
<feature type="compositionally biased region" description="Basic and acidic residues" evidence="2">
    <location>
        <begin position="127"/>
        <end position="137"/>
    </location>
</feature>
<gene>
    <name evidence="4" type="ORF">PRUPE_6G179900</name>
</gene>
<keyword evidence="1" id="KW-0479">Metal-binding</keyword>
<sequence>MPETAERGQDCFICKKGGHYAKDCPEKQKRGSLKSQICLKCGDSGHDMFSCRNDYLTEDLKEIQCYVCKRFGHLCCVKYVDTSPQEVSCYRCGQLGHTGMTHQRFGELSNYSTPILKSHKEKRDYTGFKSAPHDLNKAHKRKQTQYEERGMTTPQKTKHRGGWIMDDPGDFSPRNGKRNSWKSPATPPSGRVHASSSRSSKKMWKVSGSPISQGQSRSFHHRYSASRFSNSSADGIRRNYDWW</sequence>